<reference evidence="1 2" key="1">
    <citation type="submission" date="2020-09" db="EMBL/GenBank/DDBJ databases">
        <title>Diversity and distribution of actinomycetes associated with coral in the coast of Hainan.</title>
        <authorList>
            <person name="Li F."/>
        </authorList>
    </citation>
    <scope>NUCLEOTIDE SEQUENCE [LARGE SCALE GENOMIC DNA]</scope>
    <source>
        <strain evidence="1 2">HNM0947</strain>
    </source>
</reference>
<evidence type="ECO:0000313" key="2">
    <source>
        <dbReference type="Proteomes" id="UP000806528"/>
    </source>
</evidence>
<dbReference type="EMBL" id="JADBGI010000033">
    <property type="protein sequence ID" value="MBE3002039.1"/>
    <property type="molecule type" value="Genomic_DNA"/>
</dbReference>
<name>A0ABR9PDW2_9ACTN</name>
<keyword evidence="2" id="KW-1185">Reference proteome</keyword>
<comment type="caution">
    <text evidence="1">The sequence shown here is derived from an EMBL/GenBank/DDBJ whole genome shotgun (WGS) entry which is preliminary data.</text>
</comment>
<evidence type="ECO:0000313" key="1">
    <source>
        <dbReference type="EMBL" id="MBE3002039.1"/>
    </source>
</evidence>
<dbReference type="RefSeq" id="WP_193124630.1">
    <property type="nucleotide sequence ID" value="NZ_JADBGI010000033.1"/>
</dbReference>
<dbReference type="Proteomes" id="UP000806528">
    <property type="component" value="Unassembled WGS sequence"/>
</dbReference>
<sequence length="100" mass="10405">MSDSVREGSGSSDRVDPGEHLARLHTALAERRVPGLKLELGPTGNPAVYTAGTCTRVQAGCFLIHRMSPHGQVLETVSLGVGRQATAIALIALMSGALTL</sequence>
<accession>A0ABR9PDW2</accession>
<proteinExistence type="predicted"/>
<gene>
    <name evidence="1" type="ORF">IDM40_25560</name>
</gene>
<protein>
    <submittedName>
        <fullName evidence="1">Uncharacterized protein</fullName>
    </submittedName>
</protein>
<organism evidence="1 2">
    <name type="scientific">Nocardiopsis coralli</name>
    <dbReference type="NCBI Taxonomy" id="2772213"/>
    <lineage>
        <taxon>Bacteria</taxon>
        <taxon>Bacillati</taxon>
        <taxon>Actinomycetota</taxon>
        <taxon>Actinomycetes</taxon>
        <taxon>Streptosporangiales</taxon>
        <taxon>Nocardiopsidaceae</taxon>
        <taxon>Nocardiopsis</taxon>
    </lineage>
</organism>